<evidence type="ECO:0000313" key="6">
    <source>
        <dbReference type="EMBL" id="TLM76184.1"/>
    </source>
</evidence>
<evidence type="ECO:0000313" key="7">
    <source>
        <dbReference type="Proteomes" id="UP000306791"/>
    </source>
</evidence>
<dbReference type="Proteomes" id="UP000306791">
    <property type="component" value="Unassembled WGS sequence"/>
</dbReference>
<evidence type="ECO:0000256" key="1">
    <source>
        <dbReference type="ARBA" id="ARBA00023015"/>
    </source>
</evidence>
<sequence>MQRILGRFTVGKTSRQAETIDYYQPEKGRALNTFNRILEISLDVITREGVEALNTNRIALDCGINISTLYHYFPNKDSILHALYTRWFEQLSTVAEKHREDRHKAHKLRAAYKHYVLDLLRIDGFPPRAAVELERAIKTRKNLLALDNDIVERSITAYAEDILAHRPETEESRLPIPSAFMLVSIWGAISIAADMDESEYPAIAEHCAEMMVALIRH</sequence>
<evidence type="ECO:0000256" key="2">
    <source>
        <dbReference type="ARBA" id="ARBA00023125"/>
    </source>
</evidence>
<reference evidence="6 7" key="1">
    <citation type="submission" date="2019-05" db="EMBL/GenBank/DDBJ databases">
        <title>Microbulbifer harenosus sp. nov., an alginate-degrading bacterium isolated from coastal sand.</title>
        <authorList>
            <person name="Huang H."/>
            <person name="Mo K."/>
            <person name="Bao S."/>
        </authorList>
    </citation>
    <scope>NUCLEOTIDE SEQUENCE [LARGE SCALE GENOMIC DNA]</scope>
    <source>
        <strain evidence="6 7">HB161719</strain>
    </source>
</reference>
<dbReference type="Gene3D" id="1.10.357.10">
    <property type="entry name" value="Tetracycline Repressor, domain 2"/>
    <property type="match status" value="1"/>
</dbReference>
<accession>A0ABY2UF45</accession>
<feature type="domain" description="HTH tetR-type" evidence="5">
    <location>
        <begin position="31"/>
        <end position="91"/>
    </location>
</feature>
<dbReference type="SUPFAM" id="SSF46689">
    <property type="entry name" value="Homeodomain-like"/>
    <property type="match status" value="1"/>
</dbReference>
<keyword evidence="7" id="KW-1185">Reference proteome</keyword>
<dbReference type="PRINTS" id="PR00455">
    <property type="entry name" value="HTHTETR"/>
</dbReference>
<evidence type="ECO:0000259" key="5">
    <source>
        <dbReference type="PROSITE" id="PS50977"/>
    </source>
</evidence>
<evidence type="ECO:0000256" key="4">
    <source>
        <dbReference type="PROSITE-ProRule" id="PRU00335"/>
    </source>
</evidence>
<feature type="DNA-binding region" description="H-T-H motif" evidence="4">
    <location>
        <begin position="54"/>
        <end position="73"/>
    </location>
</feature>
<keyword evidence="3" id="KW-0804">Transcription</keyword>
<organism evidence="6 7">
    <name type="scientific">Microbulbifer harenosus</name>
    <dbReference type="NCBI Taxonomy" id="2576840"/>
    <lineage>
        <taxon>Bacteria</taxon>
        <taxon>Pseudomonadati</taxon>
        <taxon>Pseudomonadota</taxon>
        <taxon>Gammaproteobacteria</taxon>
        <taxon>Cellvibrionales</taxon>
        <taxon>Microbulbiferaceae</taxon>
        <taxon>Microbulbifer</taxon>
    </lineage>
</organism>
<dbReference type="PROSITE" id="PS50977">
    <property type="entry name" value="HTH_TETR_2"/>
    <property type="match status" value="1"/>
</dbReference>
<dbReference type="PANTHER" id="PTHR30055:SF234">
    <property type="entry name" value="HTH-TYPE TRANSCRIPTIONAL REGULATOR BETI"/>
    <property type="match status" value="1"/>
</dbReference>
<keyword evidence="2 4" id="KW-0238">DNA-binding</keyword>
<dbReference type="InterPro" id="IPR001647">
    <property type="entry name" value="HTH_TetR"/>
</dbReference>
<dbReference type="InterPro" id="IPR009057">
    <property type="entry name" value="Homeodomain-like_sf"/>
</dbReference>
<comment type="caution">
    <text evidence="6">The sequence shown here is derived from an EMBL/GenBank/DDBJ whole genome shotgun (WGS) entry which is preliminary data.</text>
</comment>
<dbReference type="PANTHER" id="PTHR30055">
    <property type="entry name" value="HTH-TYPE TRANSCRIPTIONAL REGULATOR RUTR"/>
    <property type="match status" value="1"/>
</dbReference>
<proteinExistence type="predicted"/>
<dbReference type="InterPro" id="IPR050109">
    <property type="entry name" value="HTH-type_TetR-like_transc_reg"/>
</dbReference>
<dbReference type="Pfam" id="PF00440">
    <property type="entry name" value="TetR_N"/>
    <property type="match status" value="1"/>
</dbReference>
<keyword evidence="1" id="KW-0805">Transcription regulation</keyword>
<dbReference type="EMBL" id="VANI01000015">
    <property type="protein sequence ID" value="TLM76184.1"/>
    <property type="molecule type" value="Genomic_DNA"/>
</dbReference>
<name>A0ABY2UF45_9GAMM</name>
<gene>
    <name evidence="6" type="ORF">FDY93_14580</name>
</gene>
<protein>
    <submittedName>
        <fullName evidence="6">TetR/AcrR family transcriptional regulator</fullName>
    </submittedName>
</protein>
<evidence type="ECO:0000256" key="3">
    <source>
        <dbReference type="ARBA" id="ARBA00023163"/>
    </source>
</evidence>